<dbReference type="Gene3D" id="3.40.250.10">
    <property type="entry name" value="Rhodanese-like domain"/>
    <property type="match status" value="1"/>
</dbReference>
<dbReference type="CDD" id="cd00158">
    <property type="entry name" value="RHOD"/>
    <property type="match status" value="1"/>
</dbReference>
<sequence length="140" mass="15520">MADSEADVSLEVTAATARELINLDLATLLDVRQPFEREVEGAPEEGIAVPLFQFKHLLGHRLDPEEQEILDADVPDDREMRHFMQTINGQHFGADRILLCLCNSGRRSLHAAALLRELGFGRSLSVAGGWRAWSVAEDGE</sequence>
<protein>
    <submittedName>
        <fullName evidence="2">Rhodanese-related sulfurtransferase</fullName>
    </submittedName>
</protein>
<proteinExistence type="predicted"/>
<feature type="domain" description="Rhodanese" evidence="1">
    <location>
        <begin position="22"/>
        <end position="138"/>
    </location>
</feature>
<evidence type="ECO:0000313" key="3">
    <source>
        <dbReference type="Proteomes" id="UP000198611"/>
    </source>
</evidence>
<evidence type="ECO:0000259" key="1">
    <source>
        <dbReference type="PROSITE" id="PS50206"/>
    </source>
</evidence>
<accession>A0A1I1VZG3</accession>
<dbReference type="OrthoDB" id="9804286at2"/>
<organism evidence="2 3">
    <name type="scientific">Thiohalospira halophila DSM 15071</name>
    <dbReference type="NCBI Taxonomy" id="1123397"/>
    <lineage>
        <taxon>Bacteria</taxon>
        <taxon>Pseudomonadati</taxon>
        <taxon>Pseudomonadota</taxon>
        <taxon>Gammaproteobacteria</taxon>
        <taxon>Thiohalospirales</taxon>
        <taxon>Thiohalospiraceae</taxon>
        <taxon>Thiohalospira</taxon>
    </lineage>
</organism>
<dbReference type="EMBL" id="FOMJ01000011">
    <property type="protein sequence ID" value="SFD88446.1"/>
    <property type="molecule type" value="Genomic_DNA"/>
</dbReference>
<name>A0A1I1VZG3_9GAMM</name>
<evidence type="ECO:0000313" key="2">
    <source>
        <dbReference type="EMBL" id="SFD88446.1"/>
    </source>
</evidence>
<dbReference type="STRING" id="1123397.SAMN05660831_02530"/>
<dbReference type="InterPro" id="IPR036873">
    <property type="entry name" value="Rhodanese-like_dom_sf"/>
</dbReference>
<gene>
    <name evidence="2" type="ORF">SAMN05660831_02530</name>
</gene>
<dbReference type="SUPFAM" id="SSF52821">
    <property type="entry name" value="Rhodanese/Cell cycle control phosphatase"/>
    <property type="match status" value="1"/>
</dbReference>
<dbReference type="Pfam" id="PF00581">
    <property type="entry name" value="Rhodanese"/>
    <property type="match status" value="1"/>
</dbReference>
<dbReference type="InterPro" id="IPR001763">
    <property type="entry name" value="Rhodanese-like_dom"/>
</dbReference>
<reference evidence="2 3" key="1">
    <citation type="submission" date="2016-10" db="EMBL/GenBank/DDBJ databases">
        <authorList>
            <person name="de Groot N.N."/>
        </authorList>
    </citation>
    <scope>NUCLEOTIDE SEQUENCE [LARGE SCALE GENOMIC DNA]</scope>
    <source>
        <strain evidence="2 3">HL3</strain>
    </source>
</reference>
<dbReference type="AlphaFoldDB" id="A0A1I1VZG3"/>
<dbReference type="RefSeq" id="WP_093429139.1">
    <property type="nucleotide sequence ID" value="NZ_FOMJ01000011.1"/>
</dbReference>
<dbReference type="GO" id="GO:0004792">
    <property type="term" value="F:thiosulfate-cyanide sulfurtransferase activity"/>
    <property type="evidence" value="ECO:0007669"/>
    <property type="project" value="TreeGrafter"/>
</dbReference>
<dbReference type="SMART" id="SM00450">
    <property type="entry name" value="RHOD"/>
    <property type="match status" value="1"/>
</dbReference>
<dbReference type="PANTHER" id="PTHR44086:SF10">
    <property type="entry name" value="THIOSULFATE SULFURTRANSFERASE_RHODANESE-LIKE DOMAIN-CONTAINING PROTEIN 3"/>
    <property type="match status" value="1"/>
</dbReference>
<keyword evidence="2" id="KW-0808">Transferase</keyword>
<dbReference type="Proteomes" id="UP000198611">
    <property type="component" value="Unassembled WGS sequence"/>
</dbReference>
<dbReference type="PROSITE" id="PS50206">
    <property type="entry name" value="RHODANESE_3"/>
    <property type="match status" value="1"/>
</dbReference>
<keyword evidence="3" id="KW-1185">Reference proteome</keyword>
<dbReference type="PANTHER" id="PTHR44086">
    <property type="entry name" value="THIOSULFATE SULFURTRANSFERASE RDL2, MITOCHONDRIAL-RELATED"/>
    <property type="match status" value="1"/>
</dbReference>